<comment type="subcellular location">
    <subcellularLocation>
        <location evidence="2">Cytoplasm</location>
    </subcellularLocation>
    <subcellularLocation>
        <location evidence="1">Nucleus</location>
    </subcellularLocation>
</comment>
<gene>
    <name evidence="6" type="ORF">BB558_004193</name>
</gene>
<evidence type="ECO:0000256" key="4">
    <source>
        <dbReference type="ARBA" id="ARBA00023242"/>
    </source>
</evidence>
<dbReference type="EMBL" id="MBFU01000388">
    <property type="protein sequence ID" value="PVZ99782.1"/>
    <property type="molecule type" value="Genomic_DNA"/>
</dbReference>
<evidence type="ECO:0000313" key="6">
    <source>
        <dbReference type="EMBL" id="PVZ99782.1"/>
    </source>
</evidence>
<name>A0A2U1J4A3_SMIAN</name>
<evidence type="ECO:0000256" key="3">
    <source>
        <dbReference type="ARBA" id="ARBA00022490"/>
    </source>
</evidence>
<dbReference type="GO" id="GO:0000387">
    <property type="term" value="P:spliceosomal snRNP assembly"/>
    <property type="evidence" value="ECO:0007669"/>
    <property type="project" value="TreeGrafter"/>
</dbReference>
<comment type="caution">
    <text evidence="6">The sequence shown here is derived from an EMBL/GenBank/DDBJ whole genome shotgun (WGS) entry which is preliminary data.</text>
</comment>
<dbReference type="AlphaFoldDB" id="A0A2U1J4A3"/>
<feature type="region of interest" description="Disordered" evidence="5">
    <location>
        <begin position="110"/>
        <end position="141"/>
    </location>
</feature>
<dbReference type="Gene3D" id="2.30.29.30">
    <property type="entry name" value="Pleckstrin-homology domain (PH domain)/Phosphotyrosine-binding domain (PTB)"/>
    <property type="match status" value="1"/>
</dbReference>
<dbReference type="GO" id="GO:0005829">
    <property type="term" value="C:cytosol"/>
    <property type="evidence" value="ECO:0007669"/>
    <property type="project" value="TreeGrafter"/>
</dbReference>
<sequence length="275" mass="31398">MATAINTISNLDLSDFFAKEDNVSVNSEPKTNILPTTPGLLAITKSNLVFFSEQESKGFIIDYTSIIIHAKSKKHSEPQTNEQDKNEQKSHRFFGDCVYCQLDFLLKNENDRTENPENQDPIVREQNEEDETDEENEDCDTTELFFYSEDIIKLEKIYAALSDAVAFHPVQDDEYSDTQNSDYEDYYGEIDHSYPNKNRSKNLNNGTGENSSNDVDMDEYNEDNEDDSANNGYRTIPALEDGESEFFYTADDLDKLSSSGKATLERLEKLLANQK</sequence>
<feature type="compositionally biased region" description="Acidic residues" evidence="5">
    <location>
        <begin position="215"/>
        <end position="228"/>
    </location>
</feature>
<proteinExistence type="predicted"/>
<feature type="region of interest" description="Disordered" evidence="5">
    <location>
        <begin position="173"/>
        <end position="236"/>
    </location>
</feature>
<dbReference type="InterPro" id="IPR011993">
    <property type="entry name" value="PH-like_dom_sf"/>
</dbReference>
<organism evidence="6 7">
    <name type="scientific">Smittium angustum</name>
    <dbReference type="NCBI Taxonomy" id="133377"/>
    <lineage>
        <taxon>Eukaryota</taxon>
        <taxon>Fungi</taxon>
        <taxon>Fungi incertae sedis</taxon>
        <taxon>Zoopagomycota</taxon>
        <taxon>Kickxellomycotina</taxon>
        <taxon>Harpellomycetes</taxon>
        <taxon>Harpellales</taxon>
        <taxon>Legeriomycetaceae</taxon>
        <taxon>Smittium</taxon>
    </lineage>
</organism>
<dbReference type="Pfam" id="PF03517">
    <property type="entry name" value="Voldacs"/>
    <property type="match status" value="1"/>
</dbReference>
<reference evidence="6 7" key="1">
    <citation type="journal article" date="2018" name="MBio">
        <title>Comparative Genomics Reveals the Core Gene Toolbox for the Fungus-Insect Symbiosis.</title>
        <authorList>
            <person name="Wang Y."/>
            <person name="Stata M."/>
            <person name="Wang W."/>
            <person name="Stajich J.E."/>
            <person name="White M.M."/>
            <person name="Moncalvo J.M."/>
        </authorList>
    </citation>
    <scope>NUCLEOTIDE SEQUENCE [LARGE SCALE GENOMIC DNA]</scope>
    <source>
        <strain evidence="6 7">AUS-126-30</strain>
    </source>
</reference>
<feature type="compositionally biased region" description="Acidic residues" evidence="5">
    <location>
        <begin position="127"/>
        <end position="141"/>
    </location>
</feature>
<dbReference type="GO" id="GO:0005681">
    <property type="term" value="C:spliceosomal complex"/>
    <property type="evidence" value="ECO:0007669"/>
    <property type="project" value="TreeGrafter"/>
</dbReference>
<keyword evidence="3" id="KW-0963">Cytoplasm</keyword>
<keyword evidence="4" id="KW-0539">Nucleus</keyword>
<dbReference type="GO" id="GO:0034715">
    <property type="term" value="C:pICln-Sm protein complex"/>
    <property type="evidence" value="ECO:0007669"/>
    <property type="project" value="TreeGrafter"/>
</dbReference>
<dbReference type="PANTHER" id="PTHR21399">
    <property type="entry name" value="CHLORIDE CONDUCTANCE REGULATORY PROTEIN ICLN"/>
    <property type="match status" value="1"/>
</dbReference>
<dbReference type="Proteomes" id="UP000245591">
    <property type="component" value="Unassembled WGS sequence"/>
</dbReference>
<evidence type="ECO:0000256" key="2">
    <source>
        <dbReference type="ARBA" id="ARBA00004496"/>
    </source>
</evidence>
<protein>
    <submittedName>
        <fullName evidence="6">Uncharacterized protein</fullName>
    </submittedName>
</protein>
<dbReference type="GO" id="GO:0045292">
    <property type="term" value="P:mRNA cis splicing, via spliceosome"/>
    <property type="evidence" value="ECO:0007669"/>
    <property type="project" value="TreeGrafter"/>
</dbReference>
<dbReference type="PANTHER" id="PTHR21399:SF0">
    <property type="entry name" value="METHYLOSOME SUBUNIT PICLN"/>
    <property type="match status" value="1"/>
</dbReference>
<evidence type="ECO:0000256" key="5">
    <source>
        <dbReference type="SAM" id="MobiDB-lite"/>
    </source>
</evidence>
<keyword evidence="7" id="KW-1185">Reference proteome</keyword>
<evidence type="ECO:0000313" key="7">
    <source>
        <dbReference type="Proteomes" id="UP000245591"/>
    </source>
</evidence>
<dbReference type="InterPro" id="IPR039924">
    <property type="entry name" value="ICln/Lot5/Saf5"/>
</dbReference>
<feature type="compositionally biased region" description="Polar residues" evidence="5">
    <location>
        <begin position="195"/>
        <end position="212"/>
    </location>
</feature>
<feature type="compositionally biased region" description="Acidic residues" evidence="5">
    <location>
        <begin position="173"/>
        <end position="188"/>
    </location>
</feature>
<evidence type="ECO:0000256" key="1">
    <source>
        <dbReference type="ARBA" id="ARBA00004123"/>
    </source>
</evidence>
<accession>A0A2U1J4A3</accession>